<dbReference type="Gene3D" id="3.40.50.1860">
    <property type="match status" value="2"/>
</dbReference>
<dbReference type="InterPro" id="IPR033134">
    <property type="entry name" value="Asp/Glu_racemase_AS_2"/>
</dbReference>
<dbReference type="AlphaFoldDB" id="A0A2Z6B0A0"/>
<evidence type="ECO:0000313" key="4">
    <source>
        <dbReference type="Proteomes" id="UP000269883"/>
    </source>
</evidence>
<dbReference type="PANTHER" id="PTHR21198:SF7">
    <property type="entry name" value="ASPARTATE-GLUTAMATE RACEMASE FAMILY"/>
    <property type="match status" value="1"/>
</dbReference>
<gene>
    <name evidence="3" type="ORF">DFE_2152</name>
</gene>
<dbReference type="InterPro" id="IPR001920">
    <property type="entry name" value="Asp/Glu_race"/>
</dbReference>
<dbReference type="RefSeq" id="WP_126379353.1">
    <property type="nucleotide sequence ID" value="NZ_AP017378.1"/>
</dbReference>
<dbReference type="GO" id="GO:0047661">
    <property type="term" value="F:amino-acid racemase activity"/>
    <property type="evidence" value="ECO:0007669"/>
    <property type="project" value="InterPro"/>
</dbReference>
<comment type="similarity">
    <text evidence="1">Belongs to the aspartate/glutamate racemases family.</text>
</comment>
<evidence type="ECO:0000256" key="2">
    <source>
        <dbReference type="ARBA" id="ARBA00023235"/>
    </source>
</evidence>
<dbReference type="Proteomes" id="UP000269883">
    <property type="component" value="Chromosome"/>
</dbReference>
<dbReference type="SUPFAM" id="SSF53681">
    <property type="entry name" value="Aspartate/glutamate racemase"/>
    <property type="match status" value="2"/>
</dbReference>
<sequence>MKRIGLLAGMSWESSVEYYRIINREVASRLGGVHSADILMRSFDFQNIYDLMCGGDWDGLAGVVGRAARGLVDQGADCVLICTNTVHNVAAQVQEELSVPLIHIADAAGHAVKAAGQTRVGLLGTRFTMELDFYAGRLAEHHGIEVLVPDQTQRGEVDRIIFEELVKGELRDESRTKYVEVIADLASRGAQSVVLGCTEIPLLVGPQDSPLPLHDTTTLHALAAVDFALSGI</sequence>
<keyword evidence="4" id="KW-1185">Reference proteome</keyword>
<accession>A0A2Z6B0A0</accession>
<protein>
    <submittedName>
        <fullName evidence="3">Aspartate racemase</fullName>
    </submittedName>
</protein>
<dbReference type="Pfam" id="PF01177">
    <property type="entry name" value="Asp_Glu_race"/>
    <property type="match status" value="1"/>
</dbReference>
<dbReference type="PROSITE" id="PS00924">
    <property type="entry name" value="ASP_GLU_RACEMASE_2"/>
    <property type="match status" value="1"/>
</dbReference>
<proteinExistence type="inferred from homology"/>
<keyword evidence="2" id="KW-0413">Isomerase</keyword>
<dbReference type="PANTHER" id="PTHR21198">
    <property type="entry name" value="GLUTAMATE RACEMASE"/>
    <property type="match status" value="1"/>
</dbReference>
<name>A0A2Z6B0A0_9BACT</name>
<dbReference type="OrthoDB" id="9803739at2"/>
<evidence type="ECO:0000256" key="1">
    <source>
        <dbReference type="ARBA" id="ARBA00007847"/>
    </source>
</evidence>
<organism evidence="3 4">
    <name type="scientific">Desulfovibrio ferrophilus</name>
    <dbReference type="NCBI Taxonomy" id="241368"/>
    <lineage>
        <taxon>Bacteria</taxon>
        <taxon>Pseudomonadati</taxon>
        <taxon>Thermodesulfobacteriota</taxon>
        <taxon>Desulfovibrionia</taxon>
        <taxon>Desulfovibrionales</taxon>
        <taxon>Desulfovibrionaceae</taxon>
        <taxon>Desulfovibrio</taxon>
    </lineage>
</organism>
<dbReference type="EMBL" id="AP017378">
    <property type="protein sequence ID" value="BBD08878.1"/>
    <property type="molecule type" value="Genomic_DNA"/>
</dbReference>
<dbReference type="InterPro" id="IPR004380">
    <property type="entry name" value="Asp_race"/>
</dbReference>
<dbReference type="NCBIfam" id="TIGR00035">
    <property type="entry name" value="asp_race"/>
    <property type="match status" value="1"/>
</dbReference>
<evidence type="ECO:0000313" key="3">
    <source>
        <dbReference type="EMBL" id="BBD08878.1"/>
    </source>
</evidence>
<dbReference type="KEGG" id="dfl:DFE_2152"/>
<reference evidence="3 4" key="1">
    <citation type="journal article" date="2018" name="Sci. Adv.">
        <title>Multi-heme cytochromes provide a pathway for survival in energy-limited environments.</title>
        <authorList>
            <person name="Deng X."/>
            <person name="Dohmae N."/>
            <person name="Nealson K.H."/>
            <person name="Hashimoto K."/>
            <person name="Okamoto A."/>
        </authorList>
    </citation>
    <scope>NUCLEOTIDE SEQUENCE [LARGE SCALE GENOMIC DNA]</scope>
    <source>
        <strain evidence="3 4">IS5</strain>
    </source>
</reference>
<dbReference type="InterPro" id="IPR015942">
    <property type="entry name" value="Asp/Glu/hydantoin_racemase"/>
</dbReference>